<dbReference type="OrthoDB" id="7376058at2"/>
<proteinExistence type="inferred from homology"/>
<feature type="compositionally biased region" description="Low complexity" evidence="2">
    <location>
        <begin position="14"/>
        <end position="28"/>
    </location>
</feature>
<name>A0A919GVE4_9ACTN</name>
<reference evidence="3" key="1">
    <citation type="submission" date="2020-09" db="EMBL/GenBank/DDBJ databases">
        <title>Whole genome shotgun sequence of Streptomyces xanthophaeus NBRC 12829.</title>
        <authorList>
            <person name="Komaki H."/>
            <person name="Tamura T."/>
        </authorList>
    </citation>
    <scope>NUCLEOTIDE SEQUENCE</scope>
    <source>
        <strain evidence="3">NBRC 12829</strain>
    </source>
</reference>
<dbReference type="InterPro" id="IPR050121">
    <property type="entry name" value="Cytochrome_P450_monoxygenase"/>
</dbReference>
<accession>A0A919GVE4</accession>
<dbReference type="InterPro" id="IPR001128">
    <property type="entry name" value="Cyt_P450"/>
</dbReference>
<dbReference type="PANTHER" id="PTHR24305">
    <property type="entry name" value="CYTOCHROME P450"/>
    <property type="match status" value="1"/>
</dbReference>
<comment type="caution">
    <text evidence="3">The sequence shown here is derived from an EMBL/GenBank/DDBJ whole genome shotgun (WGS) entry which is preliminary data.</text>
</comment>
<dbReference type="GO" id="GO:0016705">
    <property type="term" value="F:oxidoreductase activity, acting on paired donors, with incorporation or reduction of molecular oxygen"/>
    <property type="evidence" value="ECO:0007669"/>
    <property type="project" value="InterPro"/>
</dbReference>
<dbReference type="GO" id="GO:0004497">
    <property type="term" value="F:monooxygenase activity"/>
    <property type="evidence" value="ECO:0007669"/>
    <property type="project" value="InterPro"/>
</dbReference>
<dbReference type="GO" id="GO:0005506">
    <property type="term" value="F:iron ion binding"/>
    <property type="evidence" value="ECO:0007669"/>
    <property type="project" value="InterPro"/>
</dbReference>
<dbReference type="RefSeq" id="WP_031140613.1">
    <property type="nucleotide sequence ID" value="NZ_BNEE01000006.1"/>
</dbReference>
<dbReference type="EMBL" id="BNEE01000006">
    <property type="protein sequence ID" value="GHI85336.1"/>
    <property type="molecule type" value="Genomic_DNA"/>
</dbReference>
<dbReference type="Proteomes" id="UP000600026">
    <property type="component" value="Unassembled WGS sequence"/>
</dbReference>
<dbReference type="Gene3D" id="1.10.630.10">
    <property type="entry name" value="Cytochrome P450"/>
    <property type="match status" value="1"/>
</dbReference>
<evidence type="ECO:0000256" key="1">
    <source>
        <dbReference type="ARBA" id="ARBA00010617"/>
    </source>
</evidence>
<dbReference type="InterPro" id="IPR036396">
    <property type="entry name" value="Cyt_P450_sf"/>
</dbReference>
<dbReference type="PANTHER" id="PTHR24305:SF166">
    <property type="entry name" value="CYTOCHROME P450 12A4, MITOCHONDRIAL-RELATED"/>
    <property type="match status" value="1"/>
</dbReference>
<feature type="compositionally biased region" description="Polar residues" evidence="2">
    <location>
        <begin position="1"/>
        <end position="11"/>
    </location>
</feature>
<evidence type="ECO:0000313" key="4">
    <source>
        <dbReference type="Proteomes" id="UP000600026"/>
    </source>
</evidence>
<dbReference type="AlphaFoldDB" id="A0A919GVE4"/>
<keyword evidence="4" id="KW-1185">Reference proteome</keyword>
<evidence type="ECO:0000256" key="2">
    <source>
        <dbReference type="SAM" id="MobiDB-lite"/>
    </source>
</evidence>
<organism evidence="3 4">
    <name type="scientific">Streptomyces xanthophaeus</name>
    <dbReference type="NCBI Taxonomy" id="67385"/>
    <lineage>
        <taxon>Bacteria</taxon>
        <taxon>Bacillati</taxon>
        <taxon>Actinomycetota</taxon>
        <taxon>Actinomycetes</taxon>
        <taxon>Kitasatosporales</taxon>
        <taxon>Streptomycetaceae</taxon>
        <taxon>Streptomyces</taxon>
    </lineage>
</organism>
<evidence type="ECO:0000313" key="3">
    <source>
        <dbReference type="EMBL" id="GHI85336.1"/>
    </source>
</evidence>
<gene>
    <name evidence="3" type="ORF">Sxan_27000</name>
</gene>
<feature type="region of interest" description="Disordered" evidence="2">
    <location>
        <begin position="1"/>
        <end position="40"/>
    </location>
</feature>
<dbReference type="SUPFAM" id="SSF48264">
    <property type="entry name" value="Cytochrome P450"/>
    <property type="match status" value="1"/>
</dbReference>
<sequence length="471" mass="50423">MTESELTTTDAVSAPPNAAGHDPAGDAPVPGPGRTADPGRAGRAETLRFVLTHTLPAFTRGISAPRPAMVSALASVNQYGWSAATFRALRARHGGSPVRIRALSGEMLVLLDPADVRQFFAEPMETLAMDAVDKVKMLGVLEPTGVICSHGALREARREVNDHALAADRPVHPSCAEYLSVVAEECAPLTRGPGLDFPRLLRAFQRISRRLVLGDLARDDEELHRWLVALREEANWLGLRKGRALAARRLYARANARLESYAADAPAHTLIGRALAGPATALDAELDRVGQAHHWLLALDVAAHVAARTLRLLAAHPAEQDAVTGDSGIAQGSRLRACVQETIRLYPVVPDFVRVTRAPTQWRGVTYPAGTHVLAPMAFHQRDPEHVPGGHLFVPGRWLAPEADEDTQMAPFGHGGGRCPGDQLGLLVTAAVCAEVLRGHRVGGDRPALDPHRPLPGALDAAAVHLTLTAR</sequence>
<dbReference type="GO" id="GO:0020037">
    <property type="term" value="F:heme binding"/>
    <property type="evidence" value="ECO:0007669"/>
    <property type="project" value="InterPro"/>
</dbReference>
<comment type="similarity">
    <text evidence="1">Belongs to the cytochrome P450 family.</text>
</comment>
<dbReference type="Pfam" id="PF00067">
    <property type="entry name" value="p450"/>
    <property type="match status" value="1"/>
</dbReference>
<protein>
    <submittedName>
        <fullName evidence="3">Cytochrome P450</fullName>
    </submittedName>
</protein>